<name>A0ABW2ZPJ8_9MICO</name>
<evidence type="ECO:0000313" key="4">
    <source>
        <dbReference type="Proteomes" id="UP001597042"/>
    </source>
</evidence>
<evidence type="ECO:0000256" key="1">
    <source>
        <dbReference type="SAM" id="MobiDB-lite"/>
    </source>
</evidence>
<evidence type="ECO:0000256" key="2">
    <source>
        <dbReference type="SAM" id="Phobius"/>
    </source>
</evidence>
<dbReference type="InterPro" id="IPR007163">
    <property type="entry name" value="VCA0040-like"/>
</dbReference>
<dbReference type="PANTHER" id="PTHR37308">
    <property type="entry name" value="INTEGRAL MEMBRANE PROTEIN"/>
    <property type="match status" value="1"/>
</dbReference>
<gene>
    <name evidence="3" type="ORF">ACFQZV_04495</name>
</gene>
<dbReference type="RefSeq" id="WP_378750454.1">
    <property type="nucleotide sequence ID" value="NZ_JBHSSV010000003.1"/>
</dbReference>
<accession>A0ABW2ZPJ8</accession>
<dbReference type="EMBL" id="JBHTIM010000001">
    <property type="protein sequence ID" value="MFD0780558.1"/>
    <property type="molecule type" value="Genomic_DNA"/>
</dbReference>
<evidence type="ECO:0000313" key="3">
    <source>
        <dbReference type="EMBL" id="MFD0780558.1"/>
    </source>
</evidence>
<dbReference type="Pfam" id="PF04018">
    <property type="entry name" value="VCA0040-like"/>
    <property type="match status" value="1"/>
</dbReference>
<feature type="transmembrane region" description="Helical" evidence="2">
    <location>
        <begin position="306"/>
        <end position="326"/>
    </location>
</feature>
<keyword evidence="2" id="KW-0472">Membrane</keyword>
<keyword evidence="2" id="KW-1133">Transmembrane helix</keyword>
<organism evidence="3 4">
    <name type="scientific">Microbacterium koreense</name>
    <dbReference type="NCBI Taxonomy" id="323761"/>
    <lineage>
        <taxon>Bacteria</taxon>
        <taxon>Bacillati</taxon>
        <taxon>Actinomycetota</taxon>
        <taxon>Actinomycetes</taxon>
        <taxon>Micrococcales</taxon>
        <taxon>Microbacteriaceae</taxon>
        <taxon>Microbacterium</taxon>
    </lineage>
</organism>
<feature type="transmembrane region" description="Helical" evidence="2">
    <location>
        <begin position="236"/>
        <end position="257"/>
    </location>
</feature>
<reference evidence="4" key="1">
    <citation type="journal article" date="2019" name="Int. J. Syst. Evol. Microbiol.">
        <title>The Global Catalogue of Microorganisms (GCM) 10K type strain sequencing project: providing services to taxonomists for standard genome sequencing and annotation.</title>
        <authorList>
            <consortium name="The Broad Institute Genomics Platform"/>
            <consortium name="The Broad Institute Genome Sequencing Center for Infectious Disease"/>
            <person name="Wu L."/>
            <person name="Ma J."/>
        </authorList>
    </citation>
    <scope>NUCLEOTIDE SEQUENCE [LARGE SCALE GENOMIC DNA]</scope>
    <source>
        <strain evidence="4">CCUG 50754</strain>
    </source>
</reference>
<sequence length="346" mass="36181">MPPHSPDDAPPSSDVPPLPSDTPPPDHRFRLGHAILNILRGAVIGMAELVPGISGGTVALITGVYERLIDGASHVVSAAKRLIVGPDRLRSAGAEIARVDWWLVVPVLIGMLGIVLTLAGTIEHLVTSNAEASRGLFFGLVAASIAVPLRLVPKARRTIGSRFGGGLIFVGSAVVAFVLIGFAGGAVAWDPPLWVVGLAAVVAVCALVVPGLSGSFFLLAIGLYSPTLRAIDERDFVYLGVFTLGAAIGLVSIVRVMKWLLDRHRRITLLAMAGLMLGSLRALWPWQNSIGSEEGAGSLAAPFDPVVLPIVLAVVGAAAVVALLVVEHHIQRRTSATTRVPSLDIE</sequence>
<feature type="compositionally biased region" description="Pro residues" evidence="1">
    <location>
        <begin position="13"/>
        <end position="23"/>
    </location>
</feature>
<keyword evidence="2" id="KW-0812">Transmembrane</keyword>
<keyword evidence="4" id="KW-1185">Reference proteome</keyword>
<feature type="transmembrane region" description="Helical" evidence="2">
    <location>
        <begin position="134"/>
        <end position="151"/>
    </location>
</feature>
<proteinExistence type="predicted"/>
<feature type="transmembrane region" description="Helical" evidence="2">
    <location>
        <begin position="163"/>
        <end position="189"/>
    </location>
</feature>
<feature type="transmembrane region" description="Helical" evidence="2">
    <location>
        <begin position="101"/>
        <end position="122"/>
    </location>
</feature>
<feature type="transmembrane region" description="Helical" evidence="2">
    <location>
        <begin position="196"/>
        <end position="224"/>
    </location>
</feature>
<feature type="region of interest" description="Disordered" evidence="1">
    <location>
        <begin position="1"/>
        <end position="26"/>
    </location>
</feature>
<feature type="transmembrane region" description="Helical" evidence="2">
    <location>
        <begin position="269"/>
        <end position="286"/>
    </location>
</feature>
<protein>
    <submittedName>
        <fullName evidence="3">DUF368 domain-containing protein</fullName>
    </submittedName>
</protein>
<comment type="caution">
    <text evidence="3">The sequence shown here is derived from an EMBL/GenBank/DDBJ whole genome shotgun (WGS) entry which is preliminary data.</text>
</comment>
<dbReference type="Proteomes" id="UP001597042">
    <property type="component" value="Unassembled WGS sequence"/>
</dbReference>
<dbReference type="PANTHER" id="PTHR37308:SF1">
    <property type="entry name" value="POLYPRENYL-PHOSPHATE TRANSPORTER"/>
    <property type="match status" value="1"/>
</dbReference>